<dbReference type="Pfam" id="PF21365">
    <property type="entry name" value="Glyco_hydro_31_3rd"/>
    <property type="match status" value="1"/>
</dbReference>
<dbReference type="CDD" id="cd06599">
    <property type="entry name" value="GH31_glycosidase_Aec37"/>
    <property type="match status" value="1"/>
</dbReference>
<dbReference type="GO" id="GO:0004553">
    <property type="term" value="F:hydrolase activity, hydrolyzing O-glycosyl compounds"/>
    <property type="evidence" value="ECO:0007669"/>
    <property type="project" value="InterPro"/>
</dbReference>
<dbReference type="OrthoDB" id="176168at2"/>
<comment type="similarity">
    <text evidence="1 2">Belongs to the glycosyl hydrolase 31 family.</text>
</comment>
<dbReference type="InterPro" id="IPR011013">
    <property type="entry name" value="Gal_mutarotase_sf_dom"/>
</dbReference>
<evidence type="ECO:0000259" key="3">
    <source>
        <dbReference type="Pfam" id="PF01055"/>
    </source>
</evidence>
<dbReference type="SUPFAM" id="SSF51011">
    <property type="entry name" value="Glycosyl hydrolase domain"/>
    <property type="match status" value="1"/>
</dbReference>
<evidence type="ECO:0000259" key="4">
    <source>
        <dbReference type="Pfam" id="PF13802"/>
    </source>
</evidence>
<keyword evidence="7" id="KW-1185">Reference proteome</keyword>
<dbReference type="GO" id="GO:0005975">
    <property type="term" value="P:carbohydrate metabolic process"/>
    <property type="evidence" value="ECO:0007669"/>
    <property type="project" value="InterPro"/>
</dbReference>
<dbReference type="Gene3D" id="2.60.40.1760">
    <property type="entry name" value="glycosyl hydrolase (family 31)"/>
    <property type="match status" value="1"/>
</dbReference>
<dbReference type="Gene3D" id="3.20.20.80">
    <property type="entry name" value="Glycosidases"/>
    <property type="match status" value="1"/>
</dbReference>
<keyword evidence="2" id="KW-0326">Glycosidase</keyword>
<dbReference type="InterPro" id="IPR025887">
    <property type="entry name" value="Glyco_hydro_31_N_dom"/>
</dbReference>
<protein>
    <submittedName>
        <fullName evidence="6">Glycoside hydrolase superfamily</fullName>
    </submittedName>
</protein>
<evidence type="ECO:0000256" key="2">
    <source>
        <dbReference type="RuleBase" id="RU361185"/>
    </source>
</evidence>
<dbReference type="Proteomes" id="UP000265962">
    <property type="component" value="Unassembled WGS sequence"/>
</dbReference>
<dbReference type="CDD" id="cd14752">
    <property type="entry name" value="GH31_N"/>
    <property type="match status" value="1"/>
</dbReference>
<organism evidence="6 7">
    <name type="scientific">Propionibacterium ruminifibrarum</name>
    <dbReference type="NCBI Taxonomy" id="1962131"/>
    <lineage>
        <taxon>Bacteria</taxon>
        <taxon>Bacillati</taxon>
        <taxon>Actinomycetota</taxon>
        <taxon>Actinomycetes</taxon>
        <taxon>Propionibacteriales</taxon>
        <taxon>Propionibacteriaceae</taxon>
        <taxon>Propionibacterium</taxon>
    </lineage>
</organism>
<name>A0A375I0H7_9ACTN</name>
<dbReference type="RefSeq" id="WP_119715479.1">
    <property type="nucleotide sequence ID" value="NZ_OMOH01000004.1"/>
</dbReference>
<evidence type="ECO:0000259" key="5">
    <source>
        <dbReference type="Pfam" id="PF21365"/>
    </source>
</evidence>
<feature type="domain" description="Glycosyl hydrolase family 31 C-terminal" evidence="5">
    <location>
        <begin position="645"/>
        <end position="730"/>
    </location>
</feature>
<proteinExistence type="inferred from homology"/>
<dbReference type="PANTHER" id="PTHR22762">
    <property type="entry name" value="ALPHA-GLUCOSIDASE"/>
    <property type="match status" value="1"/>
</dbReference>
<evidence type="ECO:0000313" key="7">
    <source>
        <dbReference type="Proteomes" id="UP000265962"/>
    </source>
</evidence>
<dbReference type="EMBL" id="OMOH01000004">
    <property type="protein sequence ID" value="SPF68319.1"/>
    <property type="molecule type" value="Genomic_DNA"/>
</dbReference>
<sequence>MRTLDQIAGFTQTPTGLRAEIAGGFTLHLDILENTLARVRVLPADAPAVTGTWLITPGRPVDEDTGLDPEHLLTPAEDVPWSGRNRSDLSGFTCPAVTVEEVDLEADGPAVTGMGRNATDEMAIFDRPRPGQHRIIVASGDLRAVVQDIPLRICWQVRVDDGWTTITEDRRTGGYEINPRTGRVAHYIMREPEDRYYGLGEKGGDLERTGSSYDMRCLDAMGYDAVETDPLYKHVPFIMTRRAGAGAAGILYDNQTAAVLDMGRVKDNYHRPFISWTAEGGDIDYYVMVGRRLADLTRAVVRLTGDNAFLPRWALGYSGSTMHYTDAPDAAGKLLEFLDLLGEHRIPCDSFQMSSGYTSIGPKRYVFNWNRDKFPDPRATAQAYADKGLHLAANIKPALLVDHPLFDEAAARGVFVTDAETGEPELSLFWGDRGAHVDFTSPAGRDWWKENVRTKLLEMGIGSTWNDNNEYEVWDDRAVCEGFGSKAPLALIRPVQSLLMMRASAEAQREFAPTERPYLISRSGMLGMQRYVQTWSGDNYTSWKTLKYNTRMGTGMSMSGVFNVGHDVGGFSGAARPSPELFVRWVQNGVMHPRFTIHSWHDDGSVNEPWMYPEVTDLIRDAIELRYRLMPYLYTALYLGSQRREPIIAPTFYADESDESLFVENDDFLLGRDLLVASVVEEGATTRTVRLPGVPGGWFEFDTGVHHDGGQTVTVDAPLERLPLFVRAGAGIPLAELPDDADIVTTTSLEATGRRVVLYLPERVTDAQGFLFEDDGVSDAYLDGDGLWLRWSVDADETQVRVHTERAGRFAPAWGQVEFVLRPGDDREIVVD</sequence>
<accession>A0A375I0H7</accession>
<gene>
    <name evidence="6" type="ORF">PROPJV5_1263</name>
</gene>
<dbReference type="Pfam" id="PF13802">
    <property type="entry name" value="Gal_mutarotas_2"/>
    <property type="match status" value="1"/>
</dbReference>
<dbReference type="SUPFAM" id="SSF74650">
    <property type="entry name" value="Galactose mutarotase-like"/>
    <property type="match status" value="1"/>
</dbReference>
<dbReference type="GO" id="GO:0030246">
    <property type="term" value="F:carbohydrate binding"/>
    <property type="evidence" value="ECO:0007669"/>
    <property type="project" value="InterPro"/>
</dbReference>
<evidence type="ECO:0000256" key="1">
    <source>
        <dbReference type="ARBA" id="ARBA00007806"/>
    </source>
</evidence>
<feature type="domain" description="Glycoside hydrolase family 31 N-terminal" evidence="4">
    <location>
        <begin position="132"/>
        <end position="254"/>
    </location>
</feature>
<feature type="domain" description="Glycoside hydrolase family 31 TIM barrel" evidence="3">
    <location>
        <begin position="308"/>
        <end position="636"/>
    </location>
</feature>
<dbReference type="AlphaFoldDB" id="A0A375I0H7"/>
<evidence type="ECO:0000313" key="6">
    <source>
        <dbReference type="EMBL" id="SPF68319.1"/>
    </source>
</evidence>
<keyword evidence="2 6" id="KW-0378">Hydrolase</keyword>
<dbReference type="SUPFAM" id="SSF51445">
    <property type="entry name" value="(Trans)glycosidases"/>
    <property type="match status" value="1"/>
</dbReference>
<dbReference type="Pfam" id="PF01055">
    <property type="entry name" value="Glyco_hydro_31_2nd"/>
    <property type="match status" value="1"/>
</dbReference>
<reference evidence="7" key="1">
    <citation type="submission" date="2018-02" db="EMBL/GenBank/DDBJ databases">
        <authorList>
            <person name="Hornung B."/>
        </authorList>
    </citation>
    <scope>NUCLEOTIDE SEQUENCE [LARGE SCALE GENOMIC DNA]</scope>
</reference>
<dbReference type="Gene3D" id="2.60.40.1180">
    <property type="entry name" value="Golgi alpha-mannosidase II"/>
    <property type="match status" value="2"/>
</dbReference>
<dbReference type="InterPro" id="IPR048395">
    <property type="entry name" value="Glyco_hydro_31_C"/>
</dbReference>
<dbReference type="PANTHER" id="PTHR22762:SF165">
    <property type="entry name" value="PUTATIVE (AFU_ORTHOLOGUE AFUA_1G06560)-RELATED"/>
    <property type="match status" value="1"/>
</dbReference>
<dbReference type="InterPro" id="IPR017853">
    <property type="entry name" value="GH"/>
</dbReference>
<dbReference type="InterPro" id="IPR013780">
    <property type="entry name" value="Glyco_hydro_b"/>
</dbReference>
<dbReference type="InterPro" id="IPR000322">
    <property type="entry name" value="Glyco_hydro_31_TIM"/>
</dbReference>